<organism evidence="7">
    <name type="scientific">marine metagenome</name>
    <dbReference type="NCBI Taxonomy" id="408172"/>
    <lineage>
        <taxon>unclassified sequences</taxon>
        <taxon>metagenomes</taxon>
        <taxon>ecological metagenomes</taxon>
    </lineage>
</organism>
<dbReference type="InterPro" id="IPR004960">
    <property type="entry name" value="LipA_acyltrans"/>
</dbReference>
<keyword evidence="2" id="KW-1003">Cell membrane</keyword>
<keyword evidence="6" id="KW-0012">Acyltransferase</keyword>
<dbReference type="GO" id="GO:0005886">
    <property type="term" value="C:plasma membrane"/>
    <property type="evidence" value="ECO:0007669"/>
    <property type="project" value="UniProtKB-SubCell"/>
</dbReference>
<evidence type="ECO:0000256" key="2">
    <source>
        <dbReference type="ARBA" id="ARBA00022475"/>
    </source>
</evidence>
<dbReference type="CDD" id="cd07984">
    <property type="entry name" value="LPLAT_LABLAT-like"/>
    <property type="match status" value="1"/>
</dbReference>
<proteinExistence type="predicted"/>
<keyword evidence="5" id="KW-0472">Membrane</keyword>
<feature type="non-terminal residue" evidence="7">
    <location>
        <position position="198"/>
    </location>
</feature>
<keyword evidence="3" id="KW-0997">Cell inner membrane</keyword>
<evidence type="ECO:0000256" key="6">
    <source>
        <dbReference type="ARBA" id="ARBA00023315"/>
    </source>
</evidence>
<accession>A0A382L5E5</accession>
<dbReference type="GO" id="GO:1901137">
    <property type="term" value="P:carbohydrate derivative biosynthetic process"/>
    <property type="evidence" value="ECO:0007669"/>
    <property type="project" value="UniProtKB-ARBA"/>
</dbReference>
<keyword evidence="4" id="KW-0808">Transferase</keyword>
<dbReference type="Pfam" id="PF03279">
    <property type="entry name" value="Lip_A_acyltrans"/>
    <property type="match status" value="1"/>
</dbReference>
<dbReference type="AlphaFoldDB" id="A0A382L5E5"/>
<evidence type="ECO:0000256" key="5">
    <source>
        <dbReference type="ARBA" id="ARBA00023136"/>
    </source>
</evidence>
<sequence length="198" mass="22980">WENLGRTFFELLILPKIMNSQNNRISVEGMNFLEEIKKNGEQVIFFGIHQSNWEILLPMIDRMDFNVGGIYRHINNPYINKLILNQRKKSIASNDSFYTPKGKKSAKDILDGIKKNSSIVLLIDQKDSAGEDVVFFNSVTKTQTGFLKIAKKHKMQIIPVQNTRNNLNNFTLKFYPPLKPFKNHLTDKQAMEEIHKII</sequence>
<dbReference type="PANTHER" id="PTHR30606:SF10">
    <property type="entry name" value="PHOSPHATIDYLINOSITOL MANNOSIDE ACYLTRANSFERASE"/>
    <property type="match status" value="1"/>
</dbReference>
<protein>
    <recommendedName>
        <fullName evidence="8">Phospholipid/glycerol acyltransferase domain-containing protein</fullName>
    </recommendedName>
</protein>
<dbReference type="PANTHER" id="PTHR30606">
    <property type="entry name" value="LIPID A BIOSYNTHESIS LAUROYL ACYLTRANSFERASE"/>
    <property type="match status" value="1"/>
</dbReference>
<evidence type="ECO:0000313" key="7">
    <source>
        <dbReference type="EMBL" id="SVC31859.1"/>
    </source>
</evidence>
<feature type="non-terminal residue" evidence="7">
    <location>
        <position position="1"/>
    </location>
</feature>
<evidence type="ECO:0000256" key="1">
    <source>
        <dbReference type="ARBA" id="ARBA00004533"/>
    </source>
</evidence>
<dbReference type="GO" id="GO:0016746">
    <property type="term" value="F:acyltransferase activity"/>
    <property type="evidence" value="ECO:0007669"/>
    <property type="project" value="UniProtKB-KW"/>
</dbReference>
<comment type="subcellular location">
    <subcellularLocation>
        <location evidence="1">Cell inner membrane</location>
    </subcellularLocation>
</comment>
<reference evidence="7" key="1">
    <citation type="submission" date="2018-05" db="EMBL/GenBank/DDBJ databases">
        <authorList>
            <person name="Lanie J.A."/>
            <person name="Ng W.-L."/>
            <person name="Kazmierczak K.M."/>
            <person name="Andrzejewski T.M."/>
            <person name="Davidsen T.M."/>
            <person name="Wayne K.J."/>
            <person name="Tettelin H."/>
            <person name="Glass J.I."/>
            <person name="Rusch D."/>
            <person name="Podicherti R."/>
            <person name="Tsui H.-C.T."/>
            <person name="Winkler M.E."/>
        </authorList>
    </citation>
    <scope>NUCLEOTIDE SEQUENCE</scope>
</reference>
<dbReference type="EMBL" id="UINC01084843">
    <property type="protein sequence ID" value="SVC31859.1"/>
    <property type="molecule type" value="Genomic_DNA"/>
</dbReference>
<evidence type="ECO:0000256" key="3">
    <source>
        <dbReference type="ARBA" id="ARBA00022519"/>
    </source>
</evidence>
<gene>
    <name evidence="7" type="ORF">METZ01_LOCUS284713</name>
</gene>
<evidence type="ECO:0008006" key="8">
    <source>
        <dbReference type="Google" id="ProtNLM"/>
    </source>
</evidence>
<dbReference type="GO" id="GO:0008610">
    <property type="term" value="P:lipid biosynthetic process"/>
    <property type="evidence" value="ECO:0007669"/>
    <property type="project" value="UniProtKB-ARBA"/>
</dbReference>
<evidence type="ECO:0000256" key="4">
    <source>
        <dbReference type="ARBA" id="ARBA00022679"/>
    </source>
</evidence>
<name>A0A382L5E5_9ZZZZ</name>